<sequence>MGTYYERIREQVLFQVWTLGHSELNNEHEEPSSGGETETIFDEEETPGEKLETLRRSVRLRTAQAYLNDYVALALGADNAKGVAWDQGIYPKGFLYFAVLIQHFSLSLGADFCTNSIKSYQIRHTVQDLDDKY</sequence>
<dbReference type="EMBL" id="OC316544">
    <property type="protein sequence ID" value="CAD7392423.1"/>
    <property type="molecule type" value="Genomic_DNA"/>
</dbReference>
<feature type="region of interest" description="Disordered" evidence="1">
    <location>
        <begin position="25"/>
        <end position="46"/>
    </location>
</feature>
<gene>
    <name evidence="2" type="ORF">TCEB3V08_LOCUS447</name>
</gene>
<evidence type="ECO:0000256" key="1">
    <source>
        <dbReference type="SAM" id="MobiDB-lite"/>
    </source>
</evidence>
<reference evidence="2" key="1">
    <citation type="submission" date="2020-11" db="EMBL/GenBank/DDBJ databases">
        <authorList>
            <person name="Tran Van P."/>
        </authorList>
    </citation>
    <scope>NUCLEOTIDE SEQUENCE</scope>
</reference>
<evidence type="ECO:0000313" key="2">
    <source>
        <dbReference type="EMBL" id="CAD7392423.1"/>
    </source>
</evidence>
<proteinExistence type="predicted"/>
<name>A0A7R9GQ35_TIMCR</name>
<organism evidence="2">
    <name type="scientific">Timema cristinae</name>
    <name type="common">Walking stick</name>
    <dbReference type="NCBI Taxonomy" id="61476"/>
    <lineage>
        <taxon>Eukaryota</taxon>
        <taxon>Metazoa</taxon>
        <taxon>Ecdysozoa</taxon>
        <taxon>Arthropoda</taxon>
        <taxon>Hexapoda</taxon>
        <taxon>Insecta</taxon>
        <taxon>Pterygota</taxon>
        <taxon>Neoptera</taxon>
        <taxon>Polyneoptera</taxon>
        <taxon>Phasmatodea</taxon>
        <taxon>Timematodea</taxon>
        <taxon>Timematoidea</taxon>
        <taxon>Timematidae</taxon>
        <taxon>Timema</taxon>
    </lineage>
</organism>
<protein>
    <submittedName>
        <fullName evidence="2">Uncharacterized protein</fullName>
    </submittedName>
</protein>
<accession>A0A7R9GQ35</accession>
<dbReference type="AlphaFoldDB" id="A0A7R9GQ35"/>